<evidence type="ECO:0000256" key="2">
    <source>
        <dbReference type="ARBA" id="ARBA00009477"/>
    </source>
</evidence>
<dbReference type="InterPro" id="IPR058624">
    <property type="entry name" value="MdtA-like_HH"/>
</dbReference>
<dbReference type="Gene3D" id="2.40.420.20">
    <property type="match status" value="1"/>
</dbReference>
<dbReference type="InterPro" id="IPR058627">
    <property type="entry name" value="MdtA-like_C"/>
</dbReference>
<dbReference type="Pfam" id="PF25967">
    <property type="entry name" value="RND-MFP_C"/>
    <property type="match status" value="1"/>
</dbReference>
<feature type="domain" description="Multidrug resistance protein MdtA-like barrel-sandwich hybrid" evidence="4">
    <location>
        <begin position="72"/>
        <end position="202"/>
    </location>
</feature>
<dbReference type="Gene3D" id="2.40.30.170">
    <property type="match status" value="1"/>
</dbReference>
<evidence type="ECO:0000313" key="8">
    <source>
        <dbReference type="Proteomes" id="UP000253529"/>
    </source>
</evidence>
<comment type="similarity">
    <text evidence="2">Belongs to the membrane fusion protein (MFP) (TC 8.A.1) family.</text>
</comment>
<feature type="domain" description="Multidrug resistance protein MdtA-like C-terminal permuted SH3" evidence="6">
    <location>
        <begin position="302"/>
        <end position="363"/>
    </location>
</feature>
<dbReference type="InterPro" id="IPR058625">
    <property type="entry name" value="MdtA-like_BSH"/>
</dbReference>
<gene>
    <name evidence="7" type="ORF">DFR50_14150</name>
</gene>
<accession>A0A366ENX0</accession>
<dbReference type="GO" id="GO:0005886">
    <property type="term" value="C:plasma membrane"/>
    <property type="evidence" value="ECO:0007669"/>
    <property type="project" value="TreeGrafter"/>
</dbReference>
<dbReference type="GO" id="GO:0022857">
    <property type="term" value="F:transmembrane transporter activity"/>
    <property type="evidence" value="ECO:0007669"/>
    <property type="project" value="InterPro"/>
</dbReference>
<evidence type="ECO:0000313" key="7">
    <source>
        <dbReference type="EMBL" id="RBP04078.1"/>
    </source>
</evidence>
<comment type="subcellular location">
    <subcellularLocation>
        <location evidence="1">Cell envelope</location>
    </subcellularLocation>
</comment>
<dbReference type="PANTHER" id="PTHR30158">
    <property type="entry name" value="ACRA/E-RELATED COMPONENT OF DRUG EFFLUX TRANSPORTER"/>
    <property type="match status" value="1"/>
</dbReference>
<dbReference type="OrthoDB" id="9816569at2"/>
<dbReference type="Proteomes" id="UP000253529">
    <property type="component" value="Unassembled WGS sequence"/>
</dbReference>
<evidence type="ECO:0000259" key="4">
    <source>
        <dbReference type="Pfam" id="PF25917"/>
    </source>
</evidence>
<protein>
    <submittedName>
        <fullName evidence="7">Multidrug efflux system membrane fusion protein</fullName>
    </submittedName>
</protein>
<dbReference type="EMBL" id="QNRK01000041">
    <property type="protein sequence ID" value="RBP04078.1"/>
    <property type="molecule type" value="Genomic_DNA"/>
</dbReference>
<feature type="domain" description="Multidrug resistance protein MdtA-like beta-barrel" evidence="5">
    <location>
        <begin position="216"/>
        <end position="297"/>
    </location>
</feature>
<keyword evidence="8" id="KW-1185">Reference proteome</keyword>
<dbReference type="InterPro" id="IPR058626">
    <property type="entry name" value="MdtA-like_b-barrel"/>
</dbReference>
<feature type="domain" description="Multidrug resistance protein MdtA-like alpha-helical hairpin" evidence="3">
    <location>
        <begin position="111"/>
        <end position="179"/>
    </location>
</feature>
<evidence type="ECO:0000259" key="6">
    <source>
        <dbReference type="Pfam" id="PF25967"/>
    </source>
</evidence>
<evidence type="ECO:0000259" key="3">
    <source>
        <dbReference type="Pfam" id="PF25876"/>
    </source>
</evidence>
<evidence type="ECO:0000259" key="5">
    <source>
        <dbReference type="Pfam" id="PF25944"/>
    </source>
</evidence>
<name>A0A366ENX0_9HYPH</name>
<sequence length="381" mass="39868">MRLLTATLAALVALGAAGIAGVQIAGHYFGGAKASAPAPAMMAMPVPVAPVVKTTLPIYLDYPGRIEAIRSIALDARISGYIESQPAQDGADVKSGDLLYQIDPRDMQAALDQAEAQYERDQASLDYAKANFGRGEELVKSGYVTKDVYDQRSSAMRQAEAALSLDRAQIAAARLNLSHAEIRAPFAGRLGRNQASKGALVGPSTGALNTLVELDPIYVSFNPSESDLGTIAQARAAGKVEAEISLADSAGAVRKGELTFLDNSVDKTTGTIAARVTIANPDFALLPGQYVRVRLHIRDEPDALMAPEAALGSSQLGKFVYVVGANDKAEMRLVTLGPSAGPMVNVVKGLGEGDRIIVGNLQKLGPGSPVQALPAQDKPKP</sequence>
<dbReference type="AlphaFoldDB" id="A0A366ENX0"/>
<dbReference type="Pfam" id="PF25876">
    <property type="entry name" value="HH_MFP_RND"/>
    <property type="match status" value="1"/>
</dbReference>
<evidence type="ECO:0000256" key="1">
    <source>
        <dbReference type="ARBA" id="ARBA00004196"/>
    </source>
</evidence>
<dbReference type="RefSeq" id="WP_113892387.1">
    <property type="nucleotide sequence ID" value="NZ_QNRK01000041.1"/>
</dbReference>
<dbReference type="Pfam" id="PF25917">
    <property type="entry name" value="BSH_RND"/>
    <property type="match status" value="1"/>
</dbReference>
<dbReference type="PANTHER" id="PTHR30158:SF24">
    <property type="entry name" value="HLYD FAMILY SECRETION PROTEIN"/>
    <property type="match status" value="1"/>
</dbReference>
<dbReference type="SUPFAM" id="SSF111369">
    <property type="entry name" value="HlyD-like secretion proteins"/>
    <property type="match status" value="1"/>
</dbReference>
<reference evidence="7 8" key="1">
    <citation type="submission" date="2018-06" db="EMBL/GenBank/DDBJ databases">
        <title>Genomic Encyclopedia of Type Strains, Phase IV (KMG-IV): sequencing the most valuable type-strain genomes for metagenomic binning, comparative biology and taxonomic classification.</title>
        <authorList>
            <person name="Goeker M."/>
        </authorList>
    </citation>
    <scope>NUCLEOTIDE SEQUENCE [LARGE SCALE GENOMIC DNA]</scope>
    <source>
        <strain evidence="7 8">DSM 24875</strain>
    </source>
</reference>
<dbReference type="GO" id="GO:0046677">
    <property type="term" value="P:response to antibiotic"/>
    <property type="evidence" value="ECO:0007669"/>
    <property type="project" value="TreeGrafter"/>
</dbReference>
<dbReference type="GO" id="GO:0030313">
    <property type="term" value="C:cell envelope"/>
    <property type="evidence" value="ECO:0007669"/>
    <property type="project" value="UniProtKB-SubCell"/>
</dbReference>
<dbReference type="Gene3D" id="2.40.50.100">
    <property type="match status" value="1"/>
</dbReference>
<dbReference type="Pfam" id="PF25944">
    <property type="entry name" value="Beta-barrel_RND"/>
    <property type="match status" value="1"/>
</dbReference>
<proteinExistence type="inferred from homology"/>
<dbReference type="InterPro" id="IPR006143">
    <property type="entry name" value="RND_pump_MFP"/>
</dbReference>
<dbReference type="NCBIfam" id="TIGR01730">
    <property type="entry name" value="RND_mfp"/>
    <property type="match status" value="1"/>
</dbReference>
<organism evidence="7 8">
    <name type="scientific">Roseiarcus fermentans</name>
    <dbReference type="NCBI Taxonomy" id="1473586"/>
    <lineage>
        <taxon>Bacteria</taxon>
        <taxon>Pseudomonadati</taxon>
        <taxon>Pseudomonadota</taxon>
        <taxon>Alphaproteobacteria</taxon>
        <taxon>Hyphomicrobiales</taxon>
        <taxon>Roseiarcaceae</taxon>
        <taxon>Roseiarcus</taxon>
    </lineage>
</organism>
<comment type="caution">
    <text evidence="7">The sequence shown here is derived from an EMBL/GenBank/DDBJ whole genome shotgun (WGS) entry which is preliminary data.</text>
</comment>
<dbReference type="Gene3D" id="1.10.287.470">
    <property type="entry name" value="Helix hairpin bin"/>
    <property type="match status" value="1"/>
</dbReference>